<comment type="caution">
    <text evidence="1">The sequence shown here is derived from an EMBL/GenBank/DDBJ whole genome shotgun (WGS) entry which is preliminary data.</text>
</comment>
<sequence>MAARLLLPPALDGTLYFLFESFALLGLSNSYDEDLYSRLNEEGKILADQHIGYDTPSIPVVITHGRGDDVTFIPNDAGSHVAGTIPHIKESLKAIESALQ</sequence>
<gene>
    <name evidence="1" type="ORF">Cst04h_14110</name>
</gene>
<evidence type="ECO:0000313" key="2">
    <source>
        <dbReference type="Proteomes" id="UP000315234"/>
    </source>
</evidence>
<dbReference type="EMBL" id="BJLD01000002">
    <property type="protein sequence ID" value="GEA43241.1"/>
    <property type="molecule type" value="Genomic_DNA"/>
</dbReference>
<evidence type="ECO:0000313" key="1">
    <source>
        <dbReference type="EMBL" id="GEA43241.1"/>
    </source>
</evidence>
<protein>
    <submittedName>
        <fullName evidence="1">Uncharacterized protein</fullName>
    </submittedName>
</protein>
<organism evidence="1 2">
    <name type="scientific">Corynebacterium striatum</name>
    <dbReference type="NCBI Taxonomy" id="43770"/>
    <lineage>
        <taxon>Bacteria</taxon>
        <taxon>Bacillati</taxon>
        <taxon>Actinomycetota</taxon>
        <taxon>Actinomycetes</taxon>
        <taxon>Mycobacteriales</taxon>
        <taxon>Corynebacteriaceae</taxon>
        <taxon>Corynebacterium</taxon>
    </lineage>
</organism>
<proteinExistence type="predicted"/>
<dbReference type="RefSeq" id="WP_005528506.1">
    <property type="nucleotide sequence ID" value="NZ_BJLD01000002.1"/>
</dbReference>
<accession>A0AAQ1TWJ2</accession>
<name>A0AAQ1TWJ2_CORST</name>
<dbReference type="AlphaFoldDB" id="A0AAQ1TWJ2"/>
<dbReference type="Proteomes" id="UP000315234">
    <property type="component" value="Unassembled WGS sequence"/>
</dbReference>
<reference evidence="1 2" key="1">
    <citation type="submission" date="2019-06" db="EMBL/GenBank/DDBJ databases">
        <title>Draft genome sequence of Corynebacterium striatum NBRC 15291.</title>
        <authorList>
            <person name="Miura T."/>
            <person name="Furukawa M."/>
            <person name="Shimamura M."/>
            <person name="Ohyama Y."/>
            <person name="Yamazoe A."/>
            <person name="Kawasaki H."/>
        </authorList>
    </citation>
    <scope>NUCLEOTIDE SEQUENCE [LARGE SCALE GENOMIC DNA]</scope>
    <source>
        <strain evidence="1 2">NBRC 15291</strain>
    </source>
</reference>